<protein>
    <submittedName>
        <fullName evidence="3">Uncharacterized protein</fullName>
    </submittedName>
</protein>
<accession>A0A4V2VLD5</accession>
<reference evidence="3 4" key="1">
    <citation type="submission" date="2019-03" db="EMBL/GenBank/DDBJ databases">
        <title>Genomic Encyclopedia of Type Strains, Phase IV (KMG-IV): sequencing the most valuable type-strain genomes for metagenomic binning, comparative biology and taxonomic classification.</title>
        <authorList>
            <person name="Goeker M."/>
        </authorList>
    </citation>
    <scope>NUCLEOTIDE SEQUENCE [LARGE SCALE GENOMIC DNA]</scope>
    <source>
        <strain evidence="3 4">DSM 29481</strain>
    </source>
</reference>
<evidence type="ECO:0000256" key="2">
    <source>
        <dbReference type="SAM" id="Phobius"/>
    </source>
</evidence>
<dbReference type="Proteomes" id="UP000295773">
    <property type="component" value="Unassembled WGS sequence"/>
</dbReference>
<evidence type="ECO:0000313" key="4">
    <source>
        <dbReference type="Proteomes" id="UP000295773"/>
    </source>
</evidence>
<keyword evidence="2" id="KW-0472">Membrane</keyword>
<evidence type="ECO:0000256" key="1">
    <source>
        <dbReference type="SAM" id="MobiDB-lite"/>
    </source>
</evidence>
<keyword evidence="4" id="KW-1185">Reference proteome</keyword>
<sequence>MKKMPYLVANDHGFASLYGLWVLSSILLCISLFTMRLVTYTQLRKSEDLMDVFILHTVQKQLKNEYANNKHDKEVIERKEEKQDTSHSAKEDDKEVENKPYYFYKTYANCTLQFRWEIQMYM</sequence>
<name>A0A4V2VLD5_9FIRM</name>
<dbReference type="RefSeq" id="WP_243642674.1">
    <property type="nucleotide sequence ID" value="NZ_JANKBG010000001.1"/>
</dbReference>
<proteinExistence type="predicted"/>
<comment type="caution">
    <text evidence="3">The sequence shown here is derived from an EMBL/GenBank/DDBJ whole genome shotgun (WGS) entry which is preliminary data.</text>
</comment>
<gene>
    <name evidence="3" type="ORF">EDD61_101135</name>
</gene>
<dbReference type="AlphaFoldDB" id="A0A4V2VLD5"/>
<feature type="region of interest" description="Disordered" evidence="1">
    <location>
        <begin position="69"/>
        <end position="95"/>
    </location>
</feature>
<organism evidence="3 4">
    <name type="scientific">Longicatena caecimuris</name>
    <dbReference type="NCBI Taxonomy" id="1796635"/>
    <lineage>
        <taxon>Bacteria</taxon>
        <taxon>Bacillati</taxon>
        <taxon>Bacillota</taxon>
        <taxon>Erysipelotrichia</taxon>
        <taxon>Erysipelotrichales</taxon>
        <taxon>Erysipelotrichaceae</taxon>
        <taxon>Longicatena</taxon>
    </lineage>
</organism>
<keyword evidence="2" id="KW-1133">Transmembrane helix</keyword>
<evidence type="ECO:0000313" key="3">
    <source>
        <dbReference type="EMBL" id="TCU63483.1"/>
    </source>
</evidence>
<keyword evidence="2" id="KW-0812">Transmembrane</keyword>
<dbReference type="EMBL" id="SMBP01000001">
    <property type="protein sequence ID" value="TCU63483.1"/>
    <property type="molecule type" value="Genomic_DNA"/>
</dbReference>
<feature type="transmembrane region" description="Helical" evidence="2">
    <location>
        <begin position="20"/>
        <end position="38"/>
    </location>
</feature>